<dbReference type="InterPro" id="IPR045991">
    <property type="entry name" value="DUF5947"/>
</dbReference>
<keyword evidence="3" id="KW-1185">Reference proteome</keyword>
<dbReference type="OrthoDB" id="152349at2"/>
<organism evidence="2 3">
    <name type="scientific">Streptomyces nanshensis</name>
    <dbReference type="NCBI Taxonomy" id="518642"/>
    <lineage>
        <taxon>Bacteria</taxon>
        <taxon>Bacillati</taxon>
        <taxon>Actinomycetota</taxon>
        <taxon>Actinomycetes</taxon>
        <taxon>Kitasatosporales</taxon>
        <taxon>Streptomycetaceae</taxon>
        <taxon>Streptomyces</taxon>
    </lineage>
</organism>
<gene>
    <name evidence="2" type="ORF">AN221_06625</name>
</gene>
<evidence type="ECO:0000313" key="3">
    <source>
        <dbReference type="Proteomes" id="UP000175971"/>
    </source>
</evidence>
<dbReference type="PATRIC" id="fig|518642.7.peg.1293"/>
<dbReference type="Pfam" id="PF19372">
    <property type="entry name" value="DUF5947"/>
    <property type="match status" value="1"/>
</dbReference>
<feature type="region of interest" description="Disordered" evidence="1">
    <location>
        <begin position="1"/>
        <end position="20"/>
    </location>
</feature>
<protein>
    <submittedName>
        <fullName evidence="2">Uncharacterized protein</fullName>
    </submittedName>
</protein>
<reference evidence="2 3" key="1">
    <citation type="journal article" date="2016" name="Front. Microbiol.">
        <title>Comparative Genomics Analysis of Streptomyces Species Reveals Their Adaptation to the Marine Environment and Their Diversity at the Genomic Level.</title>
        <authorList>
            <person name="Tian X."/>
            <person name="Zhang Z."/>
            <person name="Yang T."/>
            <person name="Chen M."/>
            <person name="Li J."/>
            <person name="Chen F."/>
            <person name="Yang J."/>
            <person name="Li W."/>
            <person name="Zhang B."/>
            <person name="Zhang Z."/>
            <person name="Wu J."/>
            <person name="Zhang C."/>
            <person name="Long L."/>
            <person name="Xiao J."/>
        </authorList>
    </citation>
    <scope>NUCLEOTIDE SEQUENCE [LARGE SCALE GENOMIC DNA]</scope>
    <source>
        <strain evidence="2 3">SCSIO M10372</strain>
    </source>
</reference>
<dbReference type="RefSeq" id="WP_070200230.1">
    <property type="nucleotide sequence ID" value="NZ_LJGZ01000010.1"/>
</dbReference>
<dbReference type="EMBL" id="LJGZ01000010">
    <property type="protein sequence ID" value="OEV21529.1"/>
    <property type="molecule type" value="Genomic_DNA"/>
</dbReference>
<evidence type="ECO:0000256" key="1">
    <source>
        <dbReference type="SAM" id="MobiDB-lite"/>
    </source>
</evidence>
<proteinExistence type="predicted"/>
<name>A0A1E7LZ61_9ACTN</name>
<feature type="region of interest" description="Disordered" evidence="1">
    <location>
        <begin position="216"/>
        <end position="240"/>
    </location>
</feature>
<comment type="caution">
    <text evidence="2">The sequence shown here is derived from an EMBL/GenBank/DDBJ whole genome shotgun (WGS) entry which is preliminary data.</text>
</comment>
<dbReference type="AlphaFoldDB" id="A0A1E7LZ61"/>
<sequence length="240" mass="25695">MTTGAAGILAQFTRRPPPPGERCELCGEPLPEEHRHLVDTTRRSLKCSCPPCHLLFTRPGAGQGRFRAVPDRYLTDPGFTLDGSGSGDGSGIGSGIGGDGWNRLQIPVGLAFFFRNSALDRFAAFYPSPAGATESELDPATWDAVIGRTRLAGLLQDDVEALLLRAERDRPASCTLVPIDVCYELVGRMRLHWKGFDGGAEARADIEEFFGRVESRARPLKADSGAGARAGSRVEDGGAP</sequence>
<dbReference type="Proteomes" id="UP000175971">
    <property type="component" value="Unassembled WGS sequence"/>
</dbReference>
<accession>A0A1E7LZ61</accession>
<evidence type="ECO:0000313" key="2">
    <source>
        <dbReference type="EMBL" id="OEV21529.1"/>
    </source>
</evidence>